<dbReference type="Pfam" id="PF12833">
    <property type="entry name" value="HTH_18"/>
    <property type="match status" value="1"/>
</dbReference>
<dbReference type="InterPro" id="IPR028082">
    <property type="entry name" value="Peripla_BP_I"/>
</dbReference>
<accession>A0A517NEE2</accession>
<feature type="domain" description="HTH araC/xylS-type" evidence="5">
    <location>
        <begin position="318"/>
        <end position="416"/>
    </location>
</feature>
<keyword evidence="1" id="KW-0805">Transcription regulation</keyword>
<feature type="region of interest" description="Disordered" evidence="4">
    <location>
        <begin position="1"/>
        <end position="35"/>
    </location>
</feature>
<evidence type="ECO:0000259" key="5">
    <source>
        <dbReference type="PROSITE" id="PS01124"/>
    </source>
</evidence>
<dbReference type="GO" id="GO:0000976">
    <property type="term" value="F:transcription cis-regulatory region binding"/>
    <property type="evidence" value="ECO:0007669"/>
    <property type="project" value="TreeGrafter"/>
</dbReference>
<dbReference type="InterPro" id="IPR054031">
    <property type="entry name" value="XylR_PBP1"/>
</dbReference>
<evidence type="ECO:0000313" key="6">
    <source>
        <dbReference type="EMBL" id="QDT05428.1"/>
    </source>
</evidence>
<reference evidence="6 7" key="1">
    <citation type="submission" date="2019-02" db="EMBL/GenBank/DDBJ databases">
        <title>Deep-cultivation of Planctomycetes and their phenomic and genomic characterization uncovers novel biology.</title>
        <authorList>
            <person name="Wiegand S."/>
            <person name="Jogler M."/>
            <person name="Boedeker C."/>
            <person name="Pinto D."/>
            <person name="Vollmers J."/>
            <person name="Rivas-Marin E."/>
            <person name="Kohn T."/>
            <person name="Peeters S.H."/>
            <person name="Heuer A."/>
            <person name="Rast P."/>
            <person name="Oberbeckmann S."/>
            <person name="Bunk B."/>
            <person name="Jeske O."/>
            <person name="Meyerdierks A."/>
            <person name="Storesund J.E."/>
            <person name="Kallscheuer N."/>
            <person name="Luecker S."/>
            <person name="Lage O.M."/>
            <person name="Pohl T."/>
            <person name="Merkel B.J."/>
            <person name="Hornburger P."/>
            <person name="Mueller R.-W."/>
            <person name="Bruemmer F."/>
            <person name="Labrenz M."/>
            <person name="Spormann A.M."/>
            <person name="Op den Camp H."/>
            <person name="Overmann J."/>
            <person name="Amann R."/>
            <person name="Jetten M.S.M."/>
            <person name="Mascher T."/>
            <person name="Medema M.H."/>
            <person name="Devos D.P."/>
            <person name="Kaster A.-K."/>
            <person name="Ovreas L."/>
            <person name="Rohde M."/>
            <person name="Galperin M.Y."/>
            <person name="Jogler C."/>
        </authorList>
    </citation>
    <scope>NUCLEOTIDE SEQUENCE [LARGE SCALE GENOMIC DNA]</scope>
    <source>
        <strain evidence="6 7">K22_7</strain>
    </source>
</reference>
<evidence type="ECO:0000256" key="2">
    <source>
        <dbReference type="ARBA" id="ARBA00023125"/>
    </source>
</evidence>
<evidence type="ECO:0000256" key="1">
    <source>
        <dbReference type="ARBA" id="ARBA00023015"/>
    </source>
</evidence>
<dbReference type="PANTHER" id="PTHR30146">
    <property type="entry name" value="LACI-RELATED TRANSCRIPTIONAL REPRESSOR"/>
    <property type="match status" value="1"/>
</dbReference>
<feature type="compositionally biased region" description="Polar residues" evidence="4">
    <location>
        <begin position="15"/>
        <end position="24"/>
    </location>
</feature>
<dbReference type="Proteomes" id="UP000318538">
    <property type="component" value="Chromosome"/>
</dbReference>
<dbReference type="GO" id="GO:0003700">
    <property type="term" value="F:DNA-binding transcription factor activity"/>
    <property type="evidence" value="ECO:0007669"/>
    <property type="project" value="InterPro"/>
</dbReference>
<dbReference type="InterPro" id="IPR046335">
    <property type="entry name" value="LacI/GalR-like_sensor"/>
</dbReference>
<dbReference type="PROSITE" id="PS00041">
    <property type="entry name" value="HTH_ARAC_FAMILY_1"/>
    <property type="match status" value="1"/>
</dbReference>
<dbReference type="Pfam" id="PF22177">
    <property type="entry name" value="PBP1_XylR"/>
    <property type="match status" value="1"/>
</dbReference>
<dbReference type="SMART" id="SM00342">
    <property type="entry name" value="HTH_ARAC"/>
    <property type="match status" value="1"/>
</dbReference>
<sequence length="422" mass="47234">MDPDSDLKTPVSAKMQGQRSTGKSSVDRSGDQAAATERSRSVALLIETSNAYARGLLKGIASYMHENELWSIYLPELGRDSGPPEWLKRWKGDGIIARIENDAVAAAIQRLDLPVVDVSAARHIPEIPYFEINEVGVGRLAFYHLQERGLRNFAYCDEPRFRWSQLRRDGFAKYVAAGGFECNVFQPKRGAKGQQSALSEREQLTHWIKSLPRPVGVLACYDIKAQEILDVCREQGIRVPEDVALVGVDNDEVLCEICTPPLSSVVPAANRTGYMAAKCLDSLMNGEKRTKLCNLIEPLGVVSRQSTDVLAIDDPDVAIAMRFIRDHYSEGVNVRDVLKVVSISRRSLESRFQNTVGRTLHQEITRRRIARVCQLLNESDLTIAQIAERSGYQNEEYLSVAFRRAMGMPPGRYRRGEPVDID</sequence>
<keyword evidence="2" id="KW-0238">DNA-binding</keyword>
<dbReference type="EMBL" id="CP036525">
    <property type="protein sequence ID" value="QDT05428.1"/>
    <property type="molecule type" value="Genomic_DNA"/>
</dbReference>
<dbReference type="KEGG" id="rlc:K227x_38280"/>
<dbReference type="InterPro" id="IPR018060">
    <property type="entry name" value="HTH_AraC"/>
</dbReference>
<evidence type="ECO:0000313" key="7">
    <source>
        <dbReference type="Proteomes" id="UP000318538"/>
    </source>
</evidence>
<organism evidence="6 7">
    <name type="scientific">Rubripirellula lacrimiformis</name>
    <dbReference type="NCBI Taxonomy" id="1930273"/>
    <lineage>
        <taxon>Bacteria</taxon>
        <taxon>Pseudomonadati</taxon>
        <taxon>Planctomycetota</taxon>
        <taxon>Planctomycetia</taxon>
        <taxon>Pirellulales</taxon>
        <taxon>Pirellulaceae</taxon>
        <taxon>Rubripirellula</taxon>
    </lineage>
</organism>
<dbReference type="PANTHER" id="PTHR30146:SF24">
    <property type="entry name" value="XYLOSE OPERON REGULATORY PROTEIN"/>
    <property type="match status" value="1"/>
</dbReference>
<keyword evidence="7" id="KW-1185">Reference proteome</keyword>
<dbReference type="SUPFAM" id="SSF46689">
    <property type="entry name" value="Homeodomain-like"/>
    <property type="match status" value="1"/>
</dbReference>
<dbReference type="Gene3D" id="3.40.50.2300">
    <property type="match status" value="2"/>
</dbReference>
<gene>
    <name evidence="6" type="primary">xylR_5</name>
    <name evidence="6" type="ORF">K227x_38280</name>
</gene>
<evidence type="ECO:0000256" key="3">
    <source>
        <dbReference type="ARBA" id="ARBA00023163"/>
    </source>
</evidence>
<proteinExistence type="predicted"/>
<dbReference type="SUPFAM" id="SSF53822">
    <property type="entry name" value="Periplasmic binding protein-like I"/>
    <property type="match status" value="1"/>
</dbReference>
<dbReference type="CDD" id="cd01543">
    <property type="entry name" value="PBP1_XylR"/>
    <property type="match status" value="1"/>
</dbReference>
<dbReference type="InterPro" id="IPR018062">
    <property type="entry name" value="HTH_AraC-typ_CS"/>
</dbReference>
<name>A0A517NEE2_9BACT</name>
<protein>
    <submittedName>
        <fullName evidence="6">Xylose operon regulatory protein</fullName>
    </submittedName>
</protein>
<dbReference type="Gene3D" id="1.10.10.60">
    <property type="entry name" value="Homeodomain-like"/>
    <property type="match status" value="1"/>
</dbReference>
<dbReference type="Pfam" id="PF13377">
    <property type="entry name" value="Peripla_BP_3"/>
    <property type="match status" value="1"/>
</dbReference>
<dbReference type="PROSITE" id="PS01124">
    <property type="entry name" value="HTH_ARAC_FAMILY_2"/>
    <property type="match status" value="1"/>
</dbReference>
<evidence type="ECO:0000256" key="4">
    <source>
        <dbReference type="SAM" id="MobiDB-lite"/>
    </source>
</evidence>
<dbReference type="AlphaFoldDB" id="A0A517NEE2"/>
<dbReference type="InterPro" id="IPR009057">
    <property type="entry name" value="Homeodomain-like_sf"/>
</dbReference>
<keyword evidence="3" id="KW-0804">Transcription</keyword>